<dbReference type="SUPFAM" id="SSF103473">
    <property type="entry name" value="MFS general substrate transporter"/>
    <property type="match status" value="1"/>
</dbReference>
<dbReference type="RefSeq" id="WP_338603676.1">
    <property type="nucleotide sequence ID" value="NZ_CP146016.1"/>
</dbReference>
<feature type="transmembrane region" description="Helical" evidence="1">
    <location>
        <begin position="186"/>
        <end position="205"/>
    </location>
</feature>
<evidence type="ECO:0000313" key="2">
    <source>
        <dbReference type="EMBL" id="WWQ61403.1"/>
    </source>
</evidence>
<keyword evidence="1" id="KW-0812">Transmembrane</keyword>
<keyword evidence="3" id="KW-1185">Reference proteome</keyword>
<accession>A0AAX4L2B9</accession>
<feature type="transmembrane region" description="Helical" evidence="1">
    <location>
        <begin position="265"/>
        <end position="282"/>
    </location>
</feature>
<keyword evidence="1" id="KW-0472">Membrane</keyword>
<feature type="transmembrane region" description="Helical" evidence="1">
    <location>
        <begin position="38"/>
        <end position="56"/>
    </location>
</feature>
<feature type="transmembrane region" description="Helical" evidence="1">
    <location>
        <begin position="146"/>
        <end position="165"/>
    </location>
</feature>
<protein>
    <submittedName>
        <fullName evidence="2">Transporter</fullName>
    </submittedName>
</protein>
<feature type="transmembrane region" description="Helical" evidence="1">
    <location>
        <begin position="211"/>
        <end position="229"/>
    </location>
</feature>
<gene>
    <name evidence="2" type="ORF">V6M85_04815</name>
</gene>
<name>A0AAX4L2B9_9CREN</name>
<evidence type="ECO:0000313" key="3">
    <source>
        <dbReference type="Proteomes" id="UP001432202"/>
    </source>
</evidence>
<feature type="transmembrane region" description="Helical" evidence="1">
    <location>
        <begin position="241"/>
        <end position="259"/>
    </location>
</feature>
<proteinExistence type="predicted"/>
<feature type="transmembrane region" description="Helical" evidence="1">
    <location>
        <begin position="92"/>
        <end position="110"/>
    </location>
</feature>
<reference evidence="2 3" key="1">
    <citation type="submission" date="2024-02" db="EMBL/GenBank/DDBJ databases">
        <title>STSV induces naive adaptation in Sulfolobus.</title>
        <authorList>
            <person name="Xiang X."/>
            <person name="Song M."/>
        </authorList>
    </citation>
    <scope>NUCLEOTIDE SEQUENCE [LARGE SCALE GENOMIC DNA]</scope>
    <source>
        <strain evidence="2 3">RT2</strain>
    </source>
</reference>
<evidence type="ECO:0000256" key="1">
    <source>
        <dbReference type="SAM" id="Phobius"/>
    </source>
</evidence>
<keyword evidence="1" id="KW-1133">Transmembrane helix</keyword>
<sequence>MPIRLRSFILPIFSYAIPTFVLVYPSFFVNWLSKTMNLAYWEVFAIVALPFLGRIMGSFLYQSLKFNAVAYCFPLLGLLVILQNFLDLNILAIVRFFVGVLFGLLTSYAVESAVNSGNSALVGLTTAGWSIGWVMGYFAFAFLKDWYDITIVGFIIMLLSLLGLDNNEDFKWVKRSFISLPKLSSILIYISALSPAFVLQIIPSIFEGLGLAWLILPSYLLSIPVYVFLPVIGEFFGIRRVLVLSSVIVLISCLLMFLYFPWMVLIFTSFGLGVLGLAPKYLVSRGEDSRKVGLALNIGSIMGLIIPTLYGVMPMSPELLLSALMIAMVIV</sequence>
<dbReference type="EMBL" id="CP146016">
    <property type="protein sequence ID" value="WWQ61403.1"/>
    <property type="molecule type" value="Genomic_DNA"/>
</dbReference>
<feature type="transmembrane region" description="Helical" evidence="1">
    <location>
        <begin position="294"/>
        <end position="313"/>
    </location>
</feature>
<organism evidence="2 3">
    <name type="scientific">Sulfolobus tengchongensis</name>
    <dbReference type="NCBI Taxonomy" id="207809"/>
    <lineage>
        <taxon>Archaea</taxon>
        <taxon>Thermoproteota</taxon>
        <taxon>Thermoprotei</taxon>
        <taxon>Sulfolobales</taxon>
        <taxon>Sulfolobaceae</taxon>
        <taxon>Sulfolobus</taxon>
    </lineage>
</organism>
<feature type="transmembrane region" description="Helical" evidence="1">
    <location>
        <begin position="122"/>
        <end position="140"/>
    </location>
</feature>
<dbReference type="GeneID" id="89336065"/>
<dbReference type="AlphaFoldDB" id="A0AAX4L2B9"/>
<feature type="transmembrane region" description="Helical" evidence="1">
    <location>
        <begin position="68"/>
        <end position="86"/>
    </location>
</feature>
<dbReference type="InterPro" id="IPR036259">
    <property type="entry name" value="MFS_trans_sf"/>
</dbReference>
<feature type="transmembrane region" description="Helical" evidence="1">
    <location>
        <begin position="12"/>
        <end position="32"/>
    </location>
</feature>
<dbReference type="Proteomes" id="UP001432202">
    <property type="component" value="Chromosome"/>
</dbReference>